<keyword evidence="2" id="KW-0812">Transmembrane</keyword>
<dbReference type="Proteomes" id="UP000663722">
    <property type="component" value="Chromosome"/>
</dbReference>
<dbReference type="GO" id="GO:0012505">
    <property type="term" value="C:endomembrane system"/>
    <property type="evidence" value="ECO:0007669"/>
    <property type="project" value="UniProtKB-SubCell"/>
</dbReference>
<dbReference type="EMBL" id="CP061800">
    <property type="protein sequence ID" value="QTA84914.1"/>
    <property type="molecule type" value="Genomic_DNA"/>
</dbReference>
<comment type="subcellular location">
    <subcellularLocation>
        <location evidence="1">Endomembrane system</location>
        <topology evidence="1">Multi-pass membrane protein</topology>
    </subcellularLocation>
</comment>
<evidence type="ECO:0000256" key="1">
    <source>
        <dbReference type="ARBA" id="ARBA00004127"/>
    </source>
</evidence>
<keyword evidence="3" id="KW-1133">Transmembrane helix</keyword>
<keyword evidence="8" id="KW-1185">Reference proteome</keyword>
<evidence type="ECO:0000256" key="3">
    <source>
        <dbReference type="ARBA" id="ARBA00022989"/>
    </source>
</evidence>
<evidence type="ECO:0000256" key="5">
    <source>
        <dbReference type="SAM" id="MobiDB-lite"/>
    </source>
</evidence>
<organism evidence="7 8">
    <name type="scientific">Desulfonema magnum</name>
    <dbReference type="NCBI Taxonomy" id="45655"/>
    <lineage>
        <taxon>Bacteria</taxon>
        <taxon>Pseudomonadati</taxon>
        <taxon>Thermodesulfobacteriota</taxon>
        <taxon>Desulfobacteria</taxon>
        <taxon>Desulfobacterales</taxon>
        <taxon>Desulfococcaceae</taxon>
        <taxon>Desulfonema</taxon>
    </lineage>
</organism>
<gene>
    <name evidence="7" type="ORF">dnm_009170</name>
</gene>
<reference evidence="7" key="1">
    <citation type="journal article" date="2021" name="Microb. Physiol.">
        <title>Proteogenomic Insights into the Physiology of Marine, Sulfate-Reducing, Filamentous Desulfonema limicola and Desulfonema magnum.</title>
        <authorList>
            <person name="Schnaars V."/>
            <person name="Wohlbrand L."/>
            <person name="Scheve S."/>
            <person name="Hinrichs C."/>
            <person name="Reinhardt R."/>
            <person name="Rabus R."/>
        </authorList>
    </citation>
    <scope>NUCLEOTIDE SEQUENCE</scope>
    <source>
        <strain evidence="7">4be13</strain>
    </source>
</reference>
<evidence type="ECO:0000256" key="2">
    <source>
        <dbReference type="ARBA" id="ARBA00022692"/>
    </source>
</evidence>
<feature type="domain" description="DUF1232" evidence="6">
    <location>
        <begin position="56"/>
        <end position="91"/>
    </location>
</feature>
<evidence type="ECO:0000256" key="4">
    <source>
        <dbReference type="ARBA" id="ARBA00023136"/>
    </source>
</evidence>
<dbReference type="KEGG" id="dmm:dnm_009170"/>
<evidence type="ECO:0000259" key="6">
    <source>
        <dbReference type="Pfam" id="PF06803"/>
    </source>
</evidence>
<evidence type="ECO:0000313" key="8">
    <source>
        <dbReference type="Proteomes" id="UP000663722"/>
    </source>
</evidence>
<accession>A0A975GKQ7</accession>
<keyword evidence="4" id="KW-0472">Membrane</keyword>
<dbReference type="RefSeq" id="WP_207681194.1">
    <property type="nucleotide sequence ID" value="NZ_CP061800.1"/>
</dbReference>
<dbReference type="Pfam" id="PF06803">
    <property type="entry name" value="DUF1232"/>
    <property type="match status" value="1"/>
</dbReference>
<feature type="region of interest" description="Disordered" evidence="5">
    <location>
        <begin position="143"/>
        <end position="165"/>
    </location>
</feature>
<dbReference type="InterPro" id="IPR010652">
    <property type="entry name" value="DUF1232"/>
</dbReference>
<name>A0A975GKQ7_9BACT</name>
<proteinExistence type="predicted"/>
<protein>
    <submittedName>
        <fullName evidence="7">DUF1232</fullName>
    </submittedName>
</protein>
<evidence type="ECO:0000313" key="7">
    <source>
        <dbReference type="EMBL" id="QTA84914.1"/>
    </source>
</evidence>
<dbReference type="AlphaFoldDB" id="A0A975GKQ7"/>
<sequence>MNNDDFYQKLRKTLRDWLQTDQGKNYKWADFLLFAPDLFHVLCKVIADKDTPLEDKAKLAGAIAYFISPIDLLPEAILGPVGYADDIVLAAYVLNSIINKSGQEIVQRHWAGDEDVLRVISQILERADEMVGSGLWRKLKGKFSSEKRETEETEEPIKKSENYEA</sequence>